<evidence type="ECO:0000313" key="2">
    <source>
        <dbReference type="Proteomes" id="UP000315440"/>
    </source>
</evidence>
<dbReference type="Proteomes" id="UP000315440">
    <property type="component" value="Unassembled WGS sequence"/>
</dbReference>
<proteinExistence type="predicted"/>
<sequence length="217" mass="22907">MKRIAPKLAVLAAVAVLLWFFPLVRVTRPGDEPAIDPDAFDPVGYVDAYWTERLPKSHTSAAPAAEVIKALSADAKAAGERFGRTVGMSRGFFFYLRGEGTVVSADGRKVGVALGEGGETADLVLTLGPVFGNAVRDAPGLIGVNDFEDSVAYNDLSAELNRRVESEVQPLLGDALEPGARINFVGCAELSSPRAYRAPLKVTPIAVVLSPAEGAQQ</sequence>
<evidence type="ECO:0008006" key="3">
    <source>
        <dbReference type="Google" id="ProtNLM"/>
    </source>
</evidence>
<dbReference type="Gene3D" id="1.10.10.1260">
    <property type="entry name" value="Envelope glycoprotein gp160, DUF2291, helical domain"/>
    <property type="match status" value="1"/>
</dbReference>
<dbReference type="InterPro" id="IPR036215">
    <property type="entry name" value="TM0957-like_sf"/>
</dbReference>
<dbReference type="InterPro" id="IPR014582">
    <property type="entry name" value="UCP033535_lipo"/>
</dbReference>
<keyword evidence="2" id="KW-1185">Reference proteome</keyword>
<protein>
    <recommendedName>
        <fullName evidence="3">Periplasmic lipoprotein</fullName>
    </recommendedName>
</protein>
<comment type="caution">
    <text evidence="1">The sequence shown here is derived from an EMBL/GenBank/DDBJ whole genome shotgun (WGS) entry which is preliminary data.</text>
</comment>
<dbReference type="OrthoDB" id="285290at2"/>
<dbReference type="SUPFAM" id="SSF141318">
    <property type="entry name" value="TM0957-like"/>
    <property type="match status" value="1"/>
</dbReference>
<accession>A0A5C5ZU16</accession>
<dbReference type="Gene3D" id="2.40.50.420">
    <property type="entry name" value="Envelope glycoprotein gp160, DUF2291, alpha/beta domain"/>
    <property type="match status" value="1"/>
</dbReference>
<name>A0A5C5ZU16_9BACT</name>
<organism evidence="1 2">
    <name type="scientific">Pseudobythopirellula maris</name>
    <dbReference type="NCBI Taxonomy" id="2527991"/>
    <lineage>
        <taxon>Bacteria</taxon>
        <taxon>Pseudomonadati</taxon>
        <taxon>Planctomycetota</taxon>
        <taxon>Planctomycetia</taxon>
        <taxon>Pirellulales</taxon>
        <taxon>Lacipirellulaceae</taxon>
        <taxon>Pseudobythopirellula</taxon>
    </lineage>
</organism>
<reference evidence="1 2" key="1">
    <citation type="submission" date="2019-02" db="EMBL/GenBank/DDBJ databases">
        <title>Deep-cultivation of Planctomycetes and their phenomic and genomic characterization uncovers novel biology.</title>
        <authorList>
            <person name="Wiegand S."/>
            <person name="Jogler M."/>
            <person name="Boedeker C."/>
            <person name="Pinto D."/>
            <person name="Vollmers J."/>
            <person name="Rivas-Marin E."/>
            <person name="Kohn T."/>
            <person name="Peeters S.H."/>
            <person name="Heuer A."/>
            <person name="Rast P."/>
            <person name="Oberbeckmann S."/>
            <person name="Bunk B."/>
            <person name="Jeske O."/>
            <person name="Meyerdierks A."/>
            <person name="Storesund J.E."/>
            <person name="Kallscheuer N."/>
            <person name="Luecker S."/>
            <person name="Lage O.M."/>
            <person name="Pohl T."/>
            <person name="Merkel B.J."/>
            <person name="Hornburger P."/>
            <person name="Mueller R.-W."/>
            <person name="Bruemmer F."/>
            <person name="Labrenz M."/>
            <person name="Spormann A.M."/>
            <person name="Op Den Camp H."/>
            <person name="Overmann J."/>
            <person name="Amann R."/>
            <person name="Jetten M.S.M."/>
            <person name="Mascher T."/>
            <person name="Medema M.H."/>
            <person name="Devos D.P."/>
            <person name="Kaster A.-K."/>
            <person name="Ovreas L."/>
            <person name="Rohde M."/>
            <person name="Galperin M.Y."/>
            <person name="Jogler C."/>
        </authorList>
    </citation>
    <scope>NUCLEOTIDE SEQUENCE [LARGE SCALE GENOMIC DNA]</scope>
    <source>
        <strain evidence="1 2">Mal64</strain>
    </source>
</reference>
<dbReference type="Pfam" id="PF10054">
    <property type="entry name" value="DUF2291"/>
    <property type="match status" value="1"/>
</dbReference>
<gene>
    <name evidence="1" type="ORF">Mal64_14510</name>
</gene>
<dbReference type="EMBL" id="SJPQ01000001">
    <property type="protein sequence ID" value="TWT91052.1"/>
    <property type="molecule type" value="Genomic_DNA"/>
</dbReference>
<evidence type="ECO:0000313" key="1">
    <source>
        <dbReference type="EMBL" id="TWT91052.1"/>
    </source>
</evidence>
<dbReference type="AlphaFoldDB" id="A0A5C5ZU16"/>
<dbReference type="RefSeq" id="WP_146398448.1">
    <property type="nucleotide sequence ID" value="NZ_SJPQ01000001.1"/>
</dbReference>